<dbReference type="InterPro" id="IPR013783">
    <property type="entry name" value="Ig-like_fold"/>
</dbReference>
<evidence type="ECO:0000259" key="4">
    <source>
        <dbReference type="PROSITE" id="PS51699"/>
    </source>
</evidence>
<keyword evidence="2 3" id="KW-0472">Membrane</keyword>
<dbReference type="PANTHER" id="PTHR21559">
    <property type="entry name" value="DYSTROGLYCAN-RELATED"/>
    <property type="match status" value="1"/>
</dbReference>
<dbReference type="Gene3D" id="3.30.70.1040">
    <property type="entry name" value="Dystroglycan, domain 2"/>
    <property type="match status" value="1"/>
</dbReference>
<evidence type="ECO:0000256" key="3">
    <source>
        <dbReference type="SAM" id="Phobius"/>
    </source>
</evidence>
<dbReference type="SUPFAM" id="SSF111006">
    <property type="entry name" value="Dystroglycan, domain 2"/>
    <property type="match status" value="1"/>
</dbReference>
<dbReference type="Proteomes" id="UP000826234">
    <property type="component" value="Unassembled WGS sequence"/>
</dbReference>
<dbReference type="SUPFAM" id="SSF49313">
    <property type="entry name" value="Cadherin-like"/>
    <property type="match status" value="2"/>
</dbReference>
<dbReference type="PROSITE" id="PS51699">
    <property type="entry name" value="SEA_DG"/>
    <property type="match status" value="1"/>
</dbReference>
<name>A0ABQ7SGQ2_PHRPL</name>
<gene>
    <name evidence="5" type="ORF">JD844_027551</name>
</gene>
<evidence type="ECO:0000256" key="1">
    <source>
        <dbReference type="ARBA" id="ARBA00004135"/>
    </source>
</evidence>
<dbReference type="InterPro" id="IPR015919">
    <property type="entry name" value="Cadherin-like_sf"/>
</dbReference>
<dbReference type="InterPro" id="IPR006644">
    <property type="entry name" value="Cadg"/>
</dbReference>
<feature type="transmembrane region" description="Helical" evidence="3">
    <location>
        <begin position="1148"/>
        <end position="1170"/>
    </location>
</feature>
<evidence type="ECO:0000256" key="2">
    <source>
        <dbReference type="ARBA" id="ARBA00023136"/>
    </source>
</evidence>
<keyword evidence="3" id="KW-1133">Transmembrane helix</keyword>
<keyword evidence="3" id="KW-0812">Transmembrane</keyword>
<dbReference type="Gene3D" id="2.60.40.10">
    <property type="entry name" value="Immunoglobulins"/>
    <property type="match status" value="2"/>
</dbReference>
<dbReference type="Pfam" id="PF05345">
    <property type="entry name" value="He_PIG"/>
    <property type="match status" value="1"/>
</dbReference>
<comment type="subcellular location">
    <subcellularLocation>
        <location evidence="1">Cell membrane</location>
        <location evidence="1">Sarcolemma</location>
    </subcellularLocation>
</comment>
<keyword evidence="6" id="KW-1185">Reference proteome</keyword>
<feature type="domain" description="Peptidase S72" evidence="4">
    <location>
        <begin position="1009"/>
        <end position="1120"/>
    </location>
</feature>
<dbReference type="SMART" id="SM00736">
    <property type="entry name" value="CADG"/>
    <property type="match status" value="2"/>
</dbReference>
<sequence>MNYVRMDVPASQPGVYGTRLGFAPFLLERQILTALSLLFSLLSLATIRSTVVAKESQSMCEEIQILQGVQDATAVIGRIFSYPISPFAFQGKITHYKVTLANGSTLPKWLEYNPNTKTLLGLPLPEERGEYHIAVFAYGDTWLQMMVCIHLVPLLASFFPLRLQKADGSSGTACVCPGALCIRGISVTFAEIIIRAPSSLEIQERLYLICTMAEYLHLDPSTLTLTPFSNHVRNLTVLAEDIKYVNTTKQYCVGLYWPVGFGVFAMLYELVQVLQHNVESNSLSQLLGYEISGWRVLKKEGNEKKHSEKRHRRHLMATPRPALRPTTVEAFTHLSATLPQSVVRPVKSSSPLYEAIPTNTDAFLHSVINQKDLQTTNVQVLPKTQASPIFQDIFSELLPSLMSASIEFKVVSKTPPMSELLQTHVPQGMYSTFMKSEPNCNSTLCDSVFSVPITKTQLPSPLHGIVDTCISPQVIPSGKGLSLECFSRETTDLDYRDLYRQQTTFQFLSEDTDLPSLVYLRASSAFPCSSTVMSLFLSDGSYDNQDLLSNYKYARVSFLFSPLTTMQTEVPSWNTGFSLFGITSVFETTVVSTASALKLDTSPTAQMYYSGKIQTLAIYSSQEFSTSQFANFLEFGLVSRTSSLLAMFTSLTLSPSMELTISFGLSNIFLTEELLSNGRQGRPEVTGTYEHAPESFMMASQTKTHLITKYKMSAITSIHMDIPLEKQQSHFIYVTGFNSTLLSSKFLGKEEASWGMRQLSEWNFYETSVLSWPIEFASTPILDFFVNAYGFYNGSVARTLVVHPETLQLHTSALCLESSFGTKRNVQMTRESLIKFVEESTVLSNKEMPAQTGLYITTLYQRAQDTIISMLTSERSLQGTGAIQTPLFPVSQIMPIGQINNSPRIMNALKWITATIGYKFSFSVPPNTFYDQEDGNTTQLTLGIKPADGFPEGRKSWLQFNSSYQTMDGYPLDNDFQYSPQEFLLFATDSGGLRTSDTLIIEMLRPTTIPCHIYTVRTKNSYHSFLRNREKVNLFFEKLSNYLTDGSPGNMVLLHLKPGSTAITWYIKSFCTITTGCARDEIQDVLIKLGVPGRNLNPNFVEAMLPDYKVYQLEDVKYKGICSSTSKPLNDSLMSNRTLTTFTDDCSWIGNVFSILLISICTTVIVILVVTLHFCKYQKRTVAGSQSASVNGRPFFTYIDLEMDTLRSRKSPVLEPEVPPSAQLWLSVPEPSQQHVCRANTTLVASCLPPPPKYRLPPSYVLEGPSQNHHLSHRNYCPKARLH</sequence>
<comment type="caution">
    <text evidence="5">The sequence shown here is derived from an EMBL/GenBank/DDBJ whole genome shotgun (WGS) entry which is preliminary data.</text>
</comment>
<accession>A0ABQ7SGQ2</accession>
<evidence type="ECO:0000313" key="6">
    <source>
        <dbReference type="Proteomes" id="UP000826234"/>
    </source>
</evidence>
<protein>
    <recommendedName>
        <fullName evidence="4">Peptidase S72 domain-containing protein</fullName>
    </recommendedName>
</protein>
<proteinExistence type="predicted"/>
<dbReference type="InterPro" id="IPR030398">
    <property type="entry name" value="SEA_DG_dom"/>
</dbReference>
<dbReference type="EMBL" id="JAIPUX010005290">
    <property type="protein sequence ID" value="KAH0616448.1"/>
    <property type="molecule type" value="Genomic_DNA"/>
</dbReference>
<reference evidence="5 6" key="1">
    <citation type="journal article" date="2022" name="Gigascience">
        <title>A chromosome-level genome assembly and annotation of the desert horned lizard, Phrynosoma platyrhinos, provides insight into chromosomal rearrangements among reptiles.</title>
        <authorList>
            <person name="Koochekian N."/>
            <person name="Ascanio A."/>
            <person name="Farleigh K."/>
            <person name="Card D.C."/>
            <person name="Schield D.R."/>
            <person name="Castoe T.A."/>
            <person name="Jezkova T."/>
        </authorList>
    </citation>
    <scope>NUCLEOTIDE SEQUENCE [LARGE SCALE GENOMIC DNA]</scope>
    <source>
        <strain evidence="5">NK-2021</strain>
    </source>
</reference>
<dbReference type="InterPro" id="IPR027468">
    <property type="entry name" value="Alpha-dystroglycan_domain_2"/>
</dbReference>
<evidence type="ECO:0000313" key="5">
    <source>
        <dbReference type="EMBL" id="KAH0616448.1"/>
    </source>
</evidence>
<organism evidence="5 6">
    <name type="scientific">Phrynosoma platyrhinos</name>
    <name type="common">Desert horned lizard</name>
    <dbReference type="NCBI Taxonomy" id="52577"/>
    <lineage>
        <taxon>Eukaryota</taxon>
        <taxon>Metazoa</taxon>
        <taxon>Chordata</taxon>
        <taxon>Craniata</taxon>
        <taxon>Vertebrata</taxon>
        <taxon>Euteleostomi</taxon>
        <taxon>Lepidosauria</taxon>
        <taxon>Squamata</taxon>
        <taxon>Bifurcata</taxon>
        <taxon>Unidentata</taxon>
        <taxon>Episquamata</taxon>
        <taxon>Toxicofera</taxon>
        <taxon>Iguania</taxon>
        <taxon>Phrynosomatidae</taxon>
        <taxon>Phrynosomatinae</taxon>
        <taxon>Phrynosoma</taxon>
    </lineage>
</organism>
<dbReference type="PANTHER" id="PTHR21559:SF24">
    <property type="entry name" value="DYSTROGLYCAN 1"/>
    <property type="match status" value="1"/>
</dbReference>